<sequence>MLVCRDMYDAFDGDGGVYFETFNTSAEVDKKVEKSGGDQKVMGIYNLNLSFDDQYPGMKAEDWEIGRNN</sequence>
<name>A0A3B1BNF6_9ZZZZ</name>
<reference evidence="1" key="1">
    <citation type="submission" date="2018-06" db="EMBL/GenBank/DDBJ databases">
        <authorList>
            <person name="Zhirakovskaya E."/>
        </authorList>
    </citation>
    <scope>NUCLEOTIDE SEQUENCE</scope>
</reference>
<gene>
    <name evidence="1" type="ORF">MNBD_GAMMA24-1077</name>
</gene>
<evidence type="ECO:0000313" key="1">
    <source>
        <dbReference type="EMBL" id="VAX13723.1"/>
    </source>
</evidence>
<dbReference type="AlphaFoldDB" id="A0A3B1BNF6"/>
<dbReference type="EMBL" id="UOFZ01000132">
    <property type="protein sequence ID" value="VAX13723.1"/>
    <property type="molecule type" value="Genomic_DNA"/>
</dbReference>
<protein>
    <submittedName>
        <fullName evidence="1">Uncharacterized protein</fullName>
    </submittedName>
</protein>
<proteinExistence type="predicted"/>
<organism evidence="1">
    <name type="scientific">hydrothermal vent metagenome</name>
    <dbReference type="NCBI Taxonomy" id="652676"/>
    <lineage>
        <taxon>unclassified sequences</taxon>
        <taxon>metagenomes</taxon>
        <taxon>ecological metagenomes</taxon>
    </lineage>
</organism>
<accession>A0A3B1BNF6</accession>